<gene>
    <name evidence="1" type="ORF">DPMN_187822</name>
</gene>
<sequence length="137" mass="15890">MLRPRIMKLHRYIDNDWQMTPIDFQVTSGYDGLALSVGTSLQTDADMNVYSSSQFLAGTSLQTDADMNVYSSSHVHHHKLMLILTCTVPNRAIKWMAYVRFGPPIKRLLLREILVNFLERRLALQMEKHFLKMALYT</sequence>
<comment type="caution">
    <text evidence="1">The sequence shown here is derived from an EMBL/GenBank/DDBJ whole genome shotgun (WGS) entry which is preliminary data.</text>
</comment>
<proteinExistence type="predicted"/>
<accession>A0A9D4IAQ8</accession>
<dbReference type="AlphaFoldDB" id="A0A9D4IAQ8"/>
<organism evidence="1 2">
    <name type="scientific">Dreissena polymorpha</name>
    <name type="common">Zebra mussel</name>
    <name type="synonym">Mytilus polymorpha</name>
    <dbReference type="NCBI Taxonomy" id="45954"/>
    <lineage>
        <taxon>Eukaryota</taxon>
        <taxon>Metazoa</taxon>
        <taxon>Spiralia</taxon>
        <taxon>Lophotrochozoa</taxon>
        <taxon>Mollusca</taxon>
        <taxon>Bivalvia</taxon>
        <taxon>Autobranchia</taxon>
        <taxon>Heteroconchia</taxon>
        <taxon>Euheterodonta</taxon>
        <taxon>Imparidentia</taxon>
        <taxon>Neoheterodontei</taxon>
        <taxon>Myida</taxon>
        <taxon>Dreissenoidea</taxon>
        <taxon>Dreissenidae</taxon>
        <taxon>Dreissena</taxon>
    </lineage>
</organism>
<evidence type="ECO:0000313" key="2">
    <source>
        <dbReference type="Proteomes" id="UP000828390"/>
    </source>
</evidence>
<dbReference type="EMBL" id="JAIWYP010000010">
    <property type="protein sequence ID" value="KAH3753188.1"/>
    <property type="molecule type" value="Genomic_DNA"/>
</dbReference>
<dbReference type="Proteomes" id="UP000828390">
    <property type="component" value="Unassembled WGS sequence"/>
</dbReference>
<name>A0A9D4IAQ8_DREPO</name>
<reference evidence="1" key="2">
    <citation type="submission" date="2020-11" db="EMBL/GenBank/DDBJ databases">
        <authorList>
            <person name="McCartney M.A."/>
            <person name="Auch B."/>
            <person name="Kono T."/>
            <person name="Mallez S."/>
            <person name="Becker A."/>
            <person name="Gohl D.M."/>
            <person name="Silverstein K.A.T."/>
            <person name="Koren S."/>
            <person name="Bechman K.B."/>
            <person name="Herman A."/>
            <person name="Abrahante J.E."/>
            <person name="Garbe J."/>
        </authorList>
    </citation>
    <scope>NUCLEOTIDE SEQUENCE</scope>
    <source>
        <strain evidence="1">Duluth1</strain>
        <tissue evidence="1">Whole animal</tissue>
    </source>
</reference>
<keyword evidence="2" id="KW-1185">Reference proteome</keyword>
<reference evidence="1" key="1">
    <citation type="journal article" date="2019" name="bioRxiv">
        <title>The Genome of the Zebra Mussel, Dreissena polymorpha: A Resource for Invasive Species Research.</title>
        <authorList>
            <person name="McCartney M.A."/>
            <person name="Auch B."/>
            <person name="Kono T."/>
            <person name="Mallez S."/>
            <person name="Zhang Y."/>
            <person name="Obille A."/>
            <person name="Becker A."/>
            <person name="Abrahante J.E."/>
            <person name="Garbe J."/>
            <person name="Badalamenti J.P."/>
            <person name="Herman A."/>
            <person name="Mangelson H."/>
            <person name="Liachko I."/>
            <person name="Sullivan S."/>
            <person name="Sone E.D."/>
            <person name="Koren S."/>
            <person name="Silverstein K.A.T."/>
            <person name="Beckman K.B."/>
            <person name="Gohl D.M."/>
        </authorList>
    </citation>
    <scope>NUCLEOTIDE SEQUENCE</scope>
    <source>
        <strain evidence="1">Duluth1</strain>
        <tissue evidence="1">Whole animal</tissue>
    </source>
</reference>
<protein>
    <submittedName>
        <fullName evidence="1">Uncharacterized protein</fullName>
    </submittedName>
</protein>
<evidence type="ECO:0000313" key="1">
    <source>
        <dbReference type="EMBL" id="KAH3753188.1"/>
    </source>
</evidence>